<accession>A0ABY8F8D1</accession>
<dbReference type="SUPFAM" id="SSF46689">
    <property type="entry name" value="Homeodomain-like"/>
    <property type="match status" value="2"/>
</dbReference>
<dbReference type="Proteomes" id="UP001209803">
    <property type="component" value="Chromosome"/>
</dbReference>
<organism evidence="6 7">
    <name type="scientific">Roseibium porphyridii</name>
    <dbReference type="NCBI Taxonomy" id="2866279"/>
    <lineage>
        <taxon>Bacteria</taxon>
        <taxon>Pseudomonadati</taxon>
        <taxon>Pseudomonadota</taxon>
        <taxon>Alphaproteobacteria</taxon>
        <taxon>Hyphomicrobiales</taxon>
        <taxon>Stappiaceae</taxon>
        <taxon>Roseibium</taxon>
    </lineage>
</organism>
<gene>
    <name evidence="6" type="ORF">K1718_10515</name>
</gene>
<evidence type="ECO:0000256" key="3">
    <source>
        <dbReference type="ARBA" id="ARBA00023163"/>
    </source>
</evidence>
<dbReference type="PROSITE" id="PS01124">
    <property type="entry name" value="HTH_ARAC_FAMILY_2"/>
    <property type="match status" value="1"/>
</dbReference>
<dbReference type="EMBL" id="CP120863">
    <property type="protein sequence ID" value="WFE91767.1"/>
    <property type="molecule type" value="Genomic_DNA"/>
</dbReference>
<dbReference type="PRINTS" id="PR00032">
    <property type="entry name" value="HTHARAC"/>
</dbReference>
<evidence type="ECO:0000313" key="6">
    <source>
        <dbReference type="EMBL" id="WFE91767.1"/>
    </source>
</evidence>
<protein>
    <submittedName>
        <fullName evidence="6">GlxA family transcriptional regulator</fullName>
    </submittedName>
</protein>
<dbReference type="SUPFAM" id="SSF52317">
    <property type="entry name" value="Class I glutamine amidotransferase-like"/>
    <property type="match status" value="1"/>
</dbReference>
<proteinExistence type="predicted"/>
<dbReference type="InterPro" id="IPR018060">
    <property type="entry name" value="HTH_AraC"/>
</dbReference>
<keyword evidence="7" id="KW-1185">Reference proteome</keyword>
<evidence type="ECO:0000313" key="7">
    <source>
        <dbReference type="Proteomes" id="UP001209803"/>
    </source>
</evidence>
<sequence>MNEAFLNPIHSHEIELREGDGAQTRVSLRESCSLTKSSQGRSTKDEFDAKTEKQHRKIGFLLVDGYALMSVASATEPLRAANLLSGSDLFSVTYYSHNAGKARATCGAYFETEPLGILTNQVDLLLVVAGSNLGDAENASLFAQLRKLAAHGVDLGGISGGGALLAKAGLMNDRRFTVHWEHFEELNALSDAYFLEQRLFVIDRNRYTCAGGVASLDMMLALVKSEQGAELAGKVSDWLVHSGMRGQDEPLRSRYLGSNTGVNSCVTAAVELMESHVTDLLTLDQMAMLAGVSSRKLQRNFKSDLGIGVMRYYMDIRLHKADELLRKTRMAVAQVAFSTGFVDQAHFARVYREKYGLSPRERRKKTQISRSDERSLANGGLSAAGSFSKIELSPELT</sequence>
<dbReference type="Gene3D" id="1.10.10.60">
    <property type="entry name" value="Homeodomain-like"/>
    <property type="match status" value="1"/>
</dbReference>
<dbReference type="InterPro" id="IPR002818">
    <property type="entry name" value="DJ-1/PfpI"/>
</dbReference>
<evidence type="ECO:0000256" key="4">
    <source>
        <dbReference type="SAM" id="MobiDB-lite"/>
    </source>
</evidence>
<dbReference type="InterPro" id="IPR020449">
    <property type="entry name" value="Tscrpt_reg_AraC-type_HTH"/>
</dbReference>
<keyword evidence="3" id="KW-0804">Transcription</keyword>
<name>A0ABY8F8D1_9HYPH</name>
<reference evidence="6 7" key="1">
    <citation type="submission" date="2023-03" db="EMBL/GenBank/DDBJ databases">
        <title>Roseibium porphyridii sp. nov. and Roseibium rhodosorbium sp. nov. isolated from marine algae, Porphyridium cruentum and Rhodosorus marinus, respectively.</title>
        <authorList>
            <person name="Lee M.W."/>
            <person name="Choi B.J."/>
            <person name="Lee J.K."/>
            <person name="Choi D.G."/>
            <person name="Baek J.H."/>
            <person name="Bayburt H."/>
            <person name="Kim J.M."/>
            <person name="Han D.M."/>
            <person name="Kim K.H."/>
            <person name="Jeon C.O."/>
        </authorList>
    </citation>
    <scope>NUCLEOTIDE SEQUENCE [LARGE SCALE GENOMIC DNA]</scope>
    <source>
        <strain evidence="6 7">KMA01</strain>
    </source>
</reference>
<dbReference type="Pfam" id="PF12833">
    <property type="entry name" value="HTH_18"/>
    <property type="match status" value="1"/>
</dbReference>
<feature type="domain" description="HTH araC/xylS-type" evidence="5">
    <location>
        <begin position="267"/>
        <end position="365"/>
    </location>
</feature>
<dbReference type="InterPro" id="IPR050204">
    <property type="entry name" value="AraC_XylS_family_regulators"/>
</dbReference>
<dbReference type="PANTHER" id="PTHR46796">
    <property type="entry name" value="HTH-TYPE TRANSCRIPTIONAL ACTIVATOR RHAS-RELATED"/>
    <property type="match status" value="1"/>
</dbReference>
<dbReference type="SMART" id="SM00342">
    <property type="entry name" value="HTH_ARAC"/>
    <property type="match status" value="1"/>
</dbReference>
<dbReference type="CDD" id="cd03136">
    <property type="entry name" value="GATase1_AraC_ArgR_like"/>
    <property type="match status" value="1"/>
</dbReference>
<keyword evidence="1" id="KW-0805">Transcription regulation</keyword>
<evidence type="ECO:0000256" key="2">
    <source>
        <dbReference type="ARBA" id="ARBA00023125"/>
    </source>
</evidence>
<dbReference type="Gene3D" id="3.40.50.880">
    <property type="match status" value="1"/>
</dbReference>
<dbReference type="InterPro" id="IPR009057">
    <property type="entry name" value="Homeodomain-like_sf"/>
</dbReference>
<keyword evidence="2" id="KW-0238">DNA-binding</keyword>
<evidence type="ECO:0000259" key="5">
    <source>
        <dbReference type="PROSITE" id="PS01124"/>
    </source>
</evidence>
<feature type="region of interest" description="Disordered" evidence="4">
    <location>
        <begin position="361"/>
        <end position="381"/>
    </location>
</feature>
<evidence type="ECO:0000256" key="1">
    <source>
        <dbReference type="ARBA" id="ARBA00023015"/>
    </source>
</evidence>
<dbReference type="InterPro" id="IPR029062">
    <property type="entry name" value="Class_I_gatase-like"/>
</dbReference>
<dbReference type="Pfam" id="PF01965">
    <property type="entry name" value="DJ-1_PfpI"/>
    <property type="match status" value="1"/>
</dbReference>
<dbReference type="RefSeq" id="WP_265684366.1">
    <property type="nucleotide sequence ID" value="NZ_CP120863.1"/>
</dbReference>